<name>A0A2W7BYB8_9HYPH</name>
<dbReference type="AlphaFoldDB" id="A0A2W7BYB8"/>
<proteinExistence type="predicted"/>
<accession>A0A2W7BYB8</accession>
<sequence>MRPSALALAMPWTKPPLQVGAVLLALVEPKDFPPDAFAVHHVHEIGIKQPSQCQNLPMREGLGSFPVLLQNSWSAASA</sequence>
<evidence type="ECO:0000313" key="1">
    <source>
        <dbReference type="EMBL" id="PZV35855.1"/>
    </source>
</evidence>
<comment type="caution">
    <text evidence="1">The sequence shown here is derived from an EMBL/GenBank/DDBJ whole genome shotgun (WGS) entry which is preliminary data.</text>
</comment>
<protein>
    <submittedName>
        <fullName evidence="1">Uncharacterized protein</fullName>
    </submittedName>
</protein>
<organism evidence="1 2">
    <name type="scientific">Mesorhizobium kowhaii</name>
    <dbReference type="NCBI Taxonomy" id="1300272"/>
    <lineage>
        <taxon>Bacteria</taxon>
        <taxon>Pseudomonadati</taxon>
        <taxon>Pseudomonadota</taxon>
        <taxon>Alphaproteobacteria</taxon>
        <taxon>Hyphomicrobiales</taxon>
        <taxon>Phyllobacteriaceae</taxon>
        <taxon>Mesorhizobium</taxon>
    </lineage>
</organism>
<gene>
    <name evidence="1" type="ORF">B5V02_24825</name>
</gene>
<reference evidence="2" key="1">
    <citation type="submission" date="2017-03" db="EMBL/GenBank/DDBJ databases">
        <authorList>
            <person name="Safronova V.I."/>
            <person name="Sazanova A.L."/>
            <person name="Chirak E.R."/>
        </authorList>
    </citation>
    <scope>NUCLEOTIDE SEQUENCE [LARGE SCALE GENOMIC DNA]</scope>
    <source>
        <strain evidence="2">Ach-343</strain>
    </source>
</reference>
<dbReference type="EMBL" id="MZXV01000055">
    <property type="protein sequence ID" value="PZV35855.1"/>
    <property type="molecule type" value="Genomic_DNA"/>
</dbReference>
<evidence type="ECO:0000313" key="2">
    <source>
        <dbReference type="Proteomes" id="UP000248616"/>
    </source>
</evidence>
<dbReference type="Proteomes" id="UP000248616">
    <property type="component" value="Unassembled WGS sequence"/>
</dbReference>
<keyword evidence="2" id="KW-1185">Reference proteome</keyword>